<dbReference type="RefSeq" id="WP_094401150.1">
    <property type="nucleotide sequence ID" value="NZ_NMVL01000011.1"/>
</dbReference>
<feature type="transmembrane region" description="Helical" evidence="1">
    <location>
        <begin position="37"/>
        <end position="59"/>
    </location>
</feature>
<dbReference type="OrthoDB" id="9981982at2"/>
<name>A0A255GJ57_9ACTN</name>
<reference evidence="2 3" key="1">
    <citation type="submission" date="2017-07" db="EMBL/GenBank/DDBJ databases">
        <title>Draft whole genome sequences of clinical Proprionibacteriaceae strains.</title>
        <authorList>
            <person name="Bernier A.-M."/>
            <person name="Bernard K."/>
            <person name="Domingo M.-C."/>
        </authorList>
    </citation>
    <scope>NUCLEOTIDE SEQUENCE [LARGE SCALE GENOMIC DNA]</scope>
    <source>
        <strain evidence="2 3">NML 030167</strain>
    </source>
</reference>
<evidence type="ECO:0000313" key="2">
    <source>
        <dbReference type="EMBL" id="OYO15888.1"/>
    </source>
</evidence>
<gene>
    <name evidence="2" type="ORF">CGZ94_06115</name>
</gene>
<evidence type="ECO:0000313" key="3">
    <source>
        <dbReference type="Proteomes" id="UP000215896"/>
    </source>
</evidence>
<feature type="transmembrane region" description="Helical" evidence="1">
    <location>
        <begin position="65"/>
        <end position="85"/>
    </location>
</feature>
<keyword evidence="1" id="KW-0472">Membrane</keyword>
<proteinExistence type="predicted"/>
<sequence>MSTATGEITADGSLVLRYQTDPRREFAARMRHQVNPLTGVVCGLIFCACLFLVAVQLLFSVRPSVIALVVMLLCVVVYAIALVRARAATSRVQRRKVVLDDRGLAVAGEQGPPVSYAWPRFTRWQENDTDFMVISRIPRQPAMTIVLPLTETAFDDELRDLLHAHIDPDDDPIDEAFIEMDWDEEPDKRNPDAG</sequence>
<comment type="caution">
    <text evidence="2">The sequence shown here is derived from an EMBL/GenBank/DDBJ whole genome shotgun (WGS) entry which is preliminary data.</text>
</comment>
<evidence type="ECO:0008006" key="4">
    <source>
        <dbReference type="Google" id="ProtNLM"/>
    </source>
</evidence>
<keyword evidence="1" id="KW-1133">Transmembrane helix</keyword>
<keyword evidence="3" id="KW-1185">Reference proteome</keyword>
<dbReference type="AlphaFoldDB" id="A0A255GJ57"/>
<dbReference type="Proteomes" id="UP000215896">
    <property type="component" value="Unassembled WGS sequence"/>
</dbReference>
<keyword evidence="1" id="KW-0812">Transmembrane</keyword>
<accession>A0A255GJ57</accession>
<organism evidence="2 3">
    <name type="scientific">Enemella evansiae</name>
    <dbReference type="NCBI Taxonomy" id="2016499"/>
    <lineage>
        <taxon>Bacteria</taxon>
        <taxon>Bacillati</taxon>
        <taxon>Actinomycetota</taxon>
        <taxon>Actinomycetes</taxon>
        <taxon>Propionibacteriales</taxon>
        <taxon>Propionibacteriaceae</taxon>
        <taxon>Enemella</taxon>
    </lineage>
</organism>
<dbReference type="EMBL" id="NMVO01000008">
    <property type="protein sequence ID" value="OYO15888.1"/>
    <property type="molecule type" value="Genomic_DNA"/>
</dbReference>
<protein>
    <recommendedName>
        <fullName evidence="4">YcxB family protein</fullName>
    </recommendedName>
</protein>
<evidence type="ECO:0000256" key="1">
    <source>
        <dbReference type="SAM" id="Phobius"/>
    </source>
</evidence>